<keyword evidence="1" id="KW-1133">Transmembrane helix</keyword>
<evidence type="ECO:0000313" key="3">
    <source>
        <dbReference type="Proteomes" id="UP000199520"/>
    </source>
</evidence>
<evidence type="ECO:0000256" key="1">
    <source>
        <dbReference type="SAM" id="Phobius"/>
    </source>
</evidence>
<dbReference type="AlphaFoldDB" id="A0A1I4QB59"/>
<organism evidence="2 3">
    <name type="scientific">Pelosinus propionicus DSM 13327</name>
    <dbReference type="NCBI Taxonomy" id="1123291"/>
    <lineage>
        <taxon>Bacteria</taxon>
        <taxon>Bacillati</taxon>
        <taxon>Bacillota</taxon>
        <taxon>Negativicutes</taxon>
        <taxon>Selenomonadales</taxon>
        <taxon>Sporomusaceae</taxon>
        <taxon>Pelosinus</taxon>
    </lineage>
</organism>
<proteinExistence type="predicted"/>
<dbReference type="InterPro" id="IPR013325">
    <property type="entry name" value="RNA_pol_sigma_r2"/>
</dbReference>
<name>A0A1I4QB59_9FIRM</name>
<dbReference type="SUPFAM" id="SSF88946">
    <property type="entry name" value="Sigma2 domain of RNA polymerase sigma factors"/>
    <property type="match status" value="1"/>
</dbReference>
<evidence type="ECO:0000313" key="2">
    <source>
        <dbReference type="EMBL" id="SFM36925.1"/>
    </source>
</evidence>
<dbReference type="SUPFAM" id="SSF88659">
    <property type="entry name" value="Sigma3 and sigma4 domains of RNA polymerase sigma factors"/>
    <property type="match status" value="1"/>
</dbReference>
<dbReference type="GO" id="GO:0003700">
    <property type="term" value="F:DNA-binding transcription factor activity"/>
    <property type="evidence" value="ECO:0007669"/>
    <property type="project" value="InterPro"/>
</dbReference>
<keyword evidence="3" id="KW-1185">Reference proteome</keyword>
<protein>
    <submittedName>
        <fullName evidence="2">RNA polymerase sigma factor, sigma-70 family</fullName>
    </submittedName>
</protein>
<dbReference type="InterPro" id="IPR013324">
    <property type="entry name" value="RNA_pol_sigma_r3/r4-like"/>
</dbReference>
<sequence>MSKTIIISENNQSVMTFEEVYYSFQGLLKNKAYKWSKTYDYDEMFQVASIALWKAYEKYDSSVYSIPFMIVAAKFINYALLGYHAKHKPRFNRKTSKIKSMVSINDIVFDSKGEGVERQELIGEDETFTQEIINQMVLDKIFRKFSKYQLQQIQDVVNGYKLTEIAEEGNLSKSTIWSNMRGAFAKFRGLYVKEMAI</sequence>
<feature type="transmembrane region" description="Helical" evidence="1">
    <location>
        <begin position="63"/>
        <end position="83"/>
    </location>
</feature>
<dbReference type="STRING" id="1123291.SAMN04490355_10906"/>
<dbReference type="GO" id="GO:0006352">
    <property type="term" value="P:DNA-templated transcription initiation"/>
    <property type="evidence" value="ECO:0007669"/>
    <property type="project" value="InterPro"/>
</dbReference>
<reference evidence="3" key="1">
    <citation type="submission" date="2016-10" db="EMBL/GenBank/DDBJ databases">
        <authorList>
            <person name="Varghese N."/>
            <person name="Submissions S."/>
        </authorList>
    </citation>
    <scope>NUCLEOTIDE SEQUENCE [LARGE SCALE GENOMIC DNA]</scope>
    <source>
        <strain evidence="3">DSM 13327</strain>
    </source>
</reference>
<dbReference type="OrthoDB" id="9783788at2"/>
<dbReference type="RefSeq" id="WP_090944501.1">
    <property type="nucleotide sequence ID" value="NZ_FOTS01000090.1"/>
</dbReference>
<gene>
    <name evidence="2" type="ORF">SAMN04490355_10906</name>
</gene>
<keyword evidence="1" id="KW-0472">Membrane</keyword>
<dbReference type="Proteomes" id="UP000199520">
    <property type="component" value="Unassembled WGS sequence"/>
</dbReference>
<accession>A0A1I4QB59</accession>
<dbReference type="EMBL" id="FOTS01000090">
    <property type="protein sequence ID" value="SFM36925.1"/>
    <property type="molecule type" value="Genomic_DNA"/>
</dbReference>
<keyword evidence="1" id="KW-0812">Transmembrane</keyword>